<accession>Q76MH6</accession>
<dbReference type="Pfam" id="PF00895">
    <property type="entry name" value="ATP-synt_8"/>
    <property type="match status" value="1"/>
</dbReference>
<dbReference type="EMBL" id="AB047825">
    <property type="protein sequence ID" value="BAD02183.1"/>
    <property type="molecule type" value="Genomic_DNA"/>
</dbReference>
<gene>
    <name evidence="16" type="primary">ATP8</name>
</gene>
<evidence type="ECO:0000256" key="3">
    <source>
        <dbReference type="ARBA" id="ARBA00022448"/>
    </source>
</evidence>
<dbReference type="AlphaFoldDB" id="Q76MH6"/>
<keyword evidence="7 15" id="KW-1133">Transmembrane helix</keyword>
<keyword evidence="4 14" id="KW-0138">CF(0)</keyword>
<evidence type="ECO:0000256" key="13">
    <source>
        <dbReference type="ARBA" id="ARBA00064647"/>
    </source>
</evidence>
<keyword evidence="5 14" id="KW-0812">Transmembrane</keyword>
<evidence type="ECO:0000313" key="16">
    <source>
        <dbReference type="EMBL" id="BAD02183.1"/>
    </source>
</evidence>
<dbReference type="InterPro" id="IPR050635">
    <property type="entry name" value="ATPase_protein_8"/>
</dbReference>
<evidence type="ECO:0000256" key="14">
    <source>
        <dbReference type="RuleBase" id="RU003661"/>
    </source>
</evidence>
<dbReference type="InterPro" id="IPR001421">
    <property type="entry name" value="ATP8_metazoa"/>
</dbReference>
<dbReference type="PANTHER" id="PTHR39937:SF1">
    <property type="entry name" value="ATP SYNTHASE PROTEIN 8"/>
    <property type="match status" value="1"/>
</dbReference>
<evidence type="ECO:0000256" key="7">
    <source>
        <dbReference type="ARBA" id="ARBA00022989"/>
    </source>
</evidence>
<dbReference type="GO" id="GO:0015986">
    <property type="term" value="P:proton motive force-driven ATP synthesis"/>
    <property type="evidence" value="ECO:0007669"/>
    <property type="project" value="InterPro"/>
</dbReference>
<protein>
    <recommendedName>
        <fullName evidence="14">ATP synthase complex subunit 8</fullName>
    </recommendedName>
</protein>
<comment type="function">
    <text evidence="12">Subunit 8, of the mitochondrial membrane ATP synthase complex (F(1)F(0) ATP synthase or Complex V) that produces ATP from ADP in the presence of a proton gradient across the membrane which is generated by electron transport complexes of the respiratory chain. ATP synthase complex consist of a soluble F(1) head domain - the catalytic core - and a membrane F(1) domain - the membrane proton channel. These two domains are linked by a central stalk rotating inside the F(1) region and a stationary peripheral stalk. During catalysis, ATP synthesis in the catalytic domain of F(1) is coupled via a rotary mechanism of the central stalk subunits to proton translocation. In vivo, can only synthesize ATP although its ATP hydrolase activity can be activated artificially in vitro. Part of the complex F(0) domain.</text>
</comment>
<evidence type="ECO:0000256" key="2">
    <source>
        <dbReference type="ARBA" id="ARBA00008892"/>
    </source>
</evidence>
<proteinExistence type="inferred from homology"/>
<keyword evidence="6 14" id="KW-0375">Hydrogen ion transport</keyword>
<dbReference type="PANTHER" id="PTHR39937">
    <property type="entry name" value="ATP SYNTHASE PROTEIN 8"/>
    <property type="match status" value="1"/>
</dbReference>
<keyword evidence="11" id="KW-0066">ATP synthesis</keyword>
<evidence type="ECO:0000256" key="6">
    <source>
        <dbReference type="ARBA" id="ARBA00022781"/>
    </source>
</evidence>
<comment type="subunit">
    <text evidence="13">Component of the ATP synthase complex composed at least of ATP5F1A/subunit alpha, ATP5F1B/subunit beta, ATP5MC1/subunit c (homooctomer), MT-ATP6/subunit a, MT-ATP8/subunit 8, ATP5ME/subunit e, ATP5MF/subunit f, ATP5MG/subunit g, ATP5MK/subunit k, ATP5MJ/subunit j, ATP5F1C/subunit gamma, ATP5F1D/subunit delta, ATP5F1E/subunit epsilon, ATP5PF/subunit F6, ATP5PB/subunit b, ATP5PD/subunit d, ATP5PO/subunit OSCP. ATP synthase complex consists of a soluble F(1) head domain (subunits alpha(3) and beta(3)) - the catalytic core - and a membrane F(0) domain - the membrane proton channel (subunits c, a, 8, e, f, g, k and j). These two domains are linked by a central stalk (subunits gamma, delta, and epsilon) rotating inside the F1 region and a stationary peripheral stalk (subunits F6, b, d, and OSCP).</text>
</comment>
<keyword evidence="9 14" id="KW-0496">Mitochondrion</keyword>
<comment type="subcellular location">
    <subcellularLocation>
        <location evidence="1 14">Mitochondrion membrane</location>
        <topology evidence="1 14">Single-pass membrane protein</topology>
    </subcellularLocation>
</comment>
<keyword evidence="8 14" id="KW-0406">Ion transport</keyword>
<evidence type="ECO:0000256" key="1">
    <source>
        <dbReference type="ARBA" id="ARBA00004304"/>
    </source>
</evidence>
<dbReference type="GO" id="GO:0045259">
    <property type="term" value="C:proton-transporting ATP synthase complex"/>
    <property type="evidence" value="ECO:0007669"/>
    <property type="project" value="UniProtKB-KW"/>
</dbReference>
<comment type="similarity">
    <text evidence="2 14">Belongs to the ATPase protein 8 family.</text>
</comment>
<dbReference type="GO" id="GO:0015078">
    <property type="term" value="F:proton transmembrane transporter activity"/>
    <property type="evidence" value="ECO:0007669"/>
    <property type="project" value="InterPro"/>
</dbReference>
<evidence type="ECO:0000256" key="11">
    <source>
        <dbReference type="ARBA" id="ARBA00023310"/>
    </source>
</evidence>
<name>Q76MH6_9TELE</name>
<evidence type="ECO:0000256" key="8">
    <source>
        <dbReference type="ARBA" id="ARBA00023065"/>
    </source>
</evidence>
<dbReference type="GO" id="GO:0031966">
    <property type="term" value="C:mitochondrial membrane"/>
    <property type="evidence" value="ECO:0007669"/>
    <property type="project" value="UniProtKB-SubCell"/>
</dbReference>
<keyword evidence="3 14" id="KW-0813">Transport</keyword>
<geneLocation type="mitochondrion" evidence="16"/>
<evidence type="ECO:0000256" key="5">
    <source>
        <dbReference type="ARBA" id="ARBA00022692"/>
    </source>
</evidence>
<feature type="transmembrane region" description="Helical" evidence="15">
    <location>
        <begin position="12"/>
        <end position="30"/>
    </location>
</feature>
<keyword evidence="10 15" id="KW-0472">Membrane</keyword>
<reference evidence="16" key="1">
    <citation type="journal article" date="2003" name="Mol. Biol. Evol.">
        <title>Evolution of the deep-sea gulper eel mitochondrial genomes: large-scale gene rearrangements originated within the eels.</title>
        <authorList>
            <person name="Inoue J."/>
            <person name="Miya M."/>
            <person name="Tsukamoto K."/>
            <person name="Nishida M."/>
        </authorList>
    </citation>
    <scope>NUCLEOTIDE SEQUENCE</scope>
    <source>
        <strain evidence="16">T2287</strain>
    </source>
</reference>
<evidence type="ECO:0000256" key="4">
    <source>
        <dbReference type="ARBA" id="ARBA00022547"/>
    </source>
</evidence>
<evidence type="ECO:0000256" key="9">
    <source>
        <dbReference type="ARBA" id="ARBA00023128"/>
    </source>
</evidence>
<sequence>MPQLNPDPWFMILIVAWVAFLVIIPVKILTHVINNEIAQQTTDKLKTNPWGWPWA</sequence>
<evidence type="ECO:0000256" key="15">
    <source>
        <dbReference type="SAM" id="Phobius"/>
    </source>
</evidence>
<organism evidence="16">
    <name type="scientific">Saccopharynx lavenbergi</name>
    <dbReference type="NCBI Taxonomy" id="136490"/>
    <lineage>
        <taxon>Eukaryota</taxon>
        <taxon>Metazoa</taxon>
        <taxon>Chordata</taxon>
        <taxon>Craniata</taxon>
        <taxon>Vertebrata</taxon>
        <taxon>Euteleostomi</taxon>
        <taxon>Actinopterygii</taxon>
        <taxon>Neopterygii</taxon>
        <taxon>Teleostei</taxon>
        <taxon>Anguilliformes</taxon>
        <taxon>Saccopharyngidae</taxon>
        <taxon>Saccopharynx</taxon>
    </lineage>
</organism>
<evidence type="ECO:0000256" key="10">
    <source>
        <dbReference type="ARBA" id="ARBA00023136"/>
    </source>
</evidence>
<evidence type="ECO:0000256" key="12">
    <source>
        <dbReference type="ARBA" id="ARBA00053067"/>
    </source>
</evidence>